<name>A0A0A2KW93_PENEN</name>
<evidence type="ECO:0008006" key="3">
    <source>
        <dbReference type="Google" id="ProtNLM"/>
    </source>
</evidence>
<proteinExistence type="predicted"/>
<evidence type="ECO:0000313" key="2">
    <source>
        <dbReference type="Proteomes" id="UP000030143"/>
    </source>
</evidence>
<keyword evidence="2" id="KW-1185">Reference proteome</keyword>
<evidence type="ECO:0000313" key="1">
    <source>
        <dbReference type="EMBL" id="KGO52878.1"/>
    </source>
</evidence>
<dbReference type="RefSeq" id="XP_016595574.1">
    <property type="nucleotide sequence ID" value="XM_016742052.1"/>
</dbReference>
<reference evidence="1 2" key="1">
    <citation type="journal article" date="2015" name="Mol. Plant Microbe Interact.">
        <title>Genome, transcriptome, and functional analyses of Penicillium expansum provide new insights into secondary metabolism and pathogenicity.</title>
        <authorList>
            <person name="Ballester A.R."/>
            <person name="Marcet-Houben M."/>
            <person name="Levin E."/>
            <person name="Sela N."/>
            <person name="Selma-Lazaro C."/>
            <person name="Carmona L."/>
            <person name="Wisniewski M."/>
            <person name="Droby S."/>
            <person name="Gonzalez-Candelas L."/>
            <person name="Gabaldon T."/>
        </authorList>
    </citation>
    <scope>NUCLEOTIDE SEQUENCE [LARGE SCALE GENOMIC DNA]</scope>
    <source>
        <strain evidence="1 2">MD-8</strain>
    </source>
</reference>
<dbReference type="HOGENOM" id="CLU_121055_0_0_1"/>
<dbReference type="AlphaFoldDB" id="A0A0A2KW93"/>
<gene>
    <name evidence="1" type="ORF">PEX2_047770</name>
</gene>
<accession>A0A0A2KW93</accession>
<organism evidence="1 2">
    <name type="scientific">Penicillium expansum</name>
    <name type="common">Blue mold rot fungus</name>
    <dbReference type="NCBI Taxonomy" id="27334"/>
    <lineage>
        <taxon>Eukaryota</taxon>
        <taxon>Fungi</taxon>
        <taxon>Dikarya</taxon>
        <taxon>Ascomycota</taxon>
        <taxon>Pezizomycotina</taxon>
        <taxon>Eurotiomycetes</taxon>
        <taxon>Eurotiomycetidae</taxon>
        <taxon>Eurotiales</taxon>
        <taxon>Aspergillaceae</taxon>
        <taxon>Penicillium</taxon>
    </lineage>
</organism>
<dbReference type="GeneID" id="27677471"/>
<dbReference type="STRING" id="27334.A0A0A2KW93"/>
<dbReference type="VEuPathDB" id="FungiDB:PEXP_056230"/>
<protein>
    <recommendedName>
        <fullName evidence="3">SnoaL-like domain-containing protein</fullName>
    </recommendedName>
</protein>
<dbReference type="EMBL" id="JQFZ01000258">
    <property type="protein sequence ID" value="KGO52878.1"/>
    <property type="molecule type" value="Genomic_DNA"/>
</dbReference>
<sequence>MTVTTTVVKGPLNLGNLPSVFSTNPILSWYAKYAVDFSIAKTTTPPTKYYASTATLVNTDASTISGAKEIWDYYIGIYGQFERCEHDLISITVLSDETTGKHTLIVETTNNLHLKGGKGIVPLAQAFVYEIAKSEGGCGTDGLQIWHLNCYFDRGLLERAASS</sequence>
<comment type="caution">
    <text evidence="1">The sequence shown here is derived from an EMBL/GenBank/DDBJ whole genome shotgun (WGS) entry which is preliminary data.</text>
</comment>
<dbReference type="Proteomes" id="UP000030143">
    <property type="component" value="Unassembled WGS sequence"/>
</dbReference>